<evidence type="ECO:0000313" key="2">
    <source>
        <dbReference type="EMBL" id="ESO93052.1"/>
    </source>
</evidence>
<dbReference type="KEGG" id="lgi:LOTGIDRAFT_162077"/>
<evidence type="ECO:0000313" key="3">
    <source>
        <dbReference type="Proteomes" id="UP000030746"/>
    </source>
</evidence>
<keyword evidence="3" id="KW-1185">Reference proteome</keyword>
<dbReference type="OMA" id="SPPDGAC"/>
<dbReference type="GO" id="GO:0042554">
    <property type="term" value="P:superoxide anion generation"/>
    <property type="evidence" value="ECO:0007669"/>
    <property type="project" value="TreeGrafter"/>
</dbReference>
<dbReference type="PROSITE" id="PS50195">
    <property type="entry name" value="PX"/>
    <property type="match status" value="1"/>
</dbReference>
<accession>V4A8I5</accession>
<dbReference type="GO" id="GO:0016176">
    <property type="term" value="F:superoxide-generating NADPH oxidase activator activity"/>
    <property type="evidence" value="ECO:0007669"/>
    <property type="project" value="TreeGrafter"/>
</dbReference>
<dbReference type="GO" id="GO:0035091">
    <property type="term" value="F:phosphatidylinositol binding"/>
    <property type="evidence" value="ECO:0007669"/>
    <property type="project" value="InterPro"/>
</dbReference>
<sequence length="168" mass="19547">MASRILDSMTCQNIHIDNVKVNGFAERKSNFNGKLDYVFAVEVQWSDGRMCCVKRTYAEFITLCENLTKVLKCANENGLTNRHLAIPRLKGCKWYIKYDRCLAESREEELHNFAQNLLRQNPSVSEHPAVLDFFEQRPSDPVPGHPRHHISPHHYLYQVSNHFECCLL</sequence>
<dbReference type="AlphaFoldDB" id="V4A8I5"/>
<dbReference type="Proteomes" id="UP000030746">
    <property type="component" value="Unassembled WGS sequence"/>
</dbReference>
<evidence type="ECO:0000259" key="1">
    <source>
        <dbReference type="PROSITE" id="PS50195"/>
    </source>
</evidence>
<feature type="domain" description="PX" evidence="1">
    <location>
        <begin position="17"/>
        <end position="141"/>
    </location>
</feature>
<dbReference type="CTD" id="20238903"/>
<dbReference type="GeneID" id="20238903"/>
<gene>
    <name evidence="2" type="ORF">LOTGIDRAFT_162077</name>
</gene>
<dbReference type="OrthoDB" id="10255964at2759"/>
<dbReference type="GO" id="GO:0005737">
    <property type="term" value="C:cytoplasm"/>
    <property type="evidence" value="ECO:0007669"/>
    <property type="project" value="TreeGrafter"/>
</dbReference>
<dbReference type="Pfam" id="PF00787">
    <property type="entry name" value="PX"/>
    <property type="match status" value="1"/>
</dbReference>
<organism evidence="2 3">
    <name type="scientific">Lottia gigantea</name>
    <name type="common">Giant owl limpet</name>
    <dbReference type="NCBI Taxonomy" id="225164"/>
    <lineage>
        <taxon>Eukaryota</taxon>
        <taxon>Metazoa</taxon>
        <taxon>Spiralia</taxon>
        <taxon>Lophotrochozoa</taxon>
        <taxon>Mollusca</taxon>
        <taxon>Gastropoda</taxon>
        <taxon>Patellogastropoda</taxon>
        <taxon>Lottioidea</taxon>
        <taxon>Lottiidae</taxon>
        <taxon>Lottia</taxon>
    </lineage>
</organism>
<proteinExistence type="predicted"/>
<dbReference type="SUPFAM" id="SSF64268">
    <property type="entry name" value="PX domain"/>
    <property type="match status" value="1"/>
</dbReference>
<dbReference type="InterPro" id="IPR036871">
    <property type="entry name" value="PX_dom_sf"/>
</dbReference>
<dbReference type="InterPro" id="IPR001683">
    <property type="entry name" value="PX_dom"/>
</dbReference>
<dbReference type="EMBL" id="KB201977">
    <property type="protein sequence ID" value="ESO93052.1"/>
    <property type="molecule type" value="Genomic_DNA"/>
</dbReference>
<dbReference type="PANTHER" id="PTHR15706">
    <property type="entry name" value="SH3 MULTIPLE DOMAIN"/>
    <property type="match status" value="1"/>
</dbReference>
<protein>
    <recommendedName>
        <fullName evidence="1">PX domain-containing protein</fullName>
    </recommendedName>
</protein>
<reference evidence="2 3" key="1">
    <citation type="journal article" date="2013" name="Nature">
        <title>Insights into bilaterian evolution from three spiralian genomes.</title>
        <authorList>
            <person name="Simakov O."/>
            <person name="Marletaz F."/>
            <person name="Cho S.J."/>
            <person name="Edsinger-Gonzales E."/>
            <person name="Havlak P."/>
            <person name="Hellsten U."/>
            <person name="Kuo D.H."/>
            <person name="Larsson T."/>
            <person name="Lv J."/>
            <person name="Arendt D."/>
            <person name="Savage R."/>
            <person name="Osoegawa K."/>
            <person name="de Jong P."/>
            <person name="Grimwood J."/>
            <person name="Chapman J.A."/>
            <person name="Shapiro H."/>
            <person name="Aerts A."/>
            <person name="Otillar R.P."/>
            <person name="Terry A.Y."/>
            <person name="Boore J.L."/>
            <person name="Grigoriev I.V."/>
            <person name="Lindberg D.R."/>
            <person name="Seaver E.C."/>
            <person name="Weisblat D.A."/>
            <person name="Putnam N.H."/>
            <person name="Rokhsar D.S."/>
        </authorList>
    </citation>
    <scope>NUCLEOTIDE SEQUENCE [LARGE SCALE GENOMIC DNA]</scope>
</reference>
<dbReference type="RefSeq" id="XP_009056260.1">
    <property type="nucleotide sequence ID" value="XM_009058012.1"/>
</dbReference>
<dbReference type="HOGENOM" id="CLU_1588340_0_0_1"/>
<dbReference type="Gene3D" id="3.30.1520.10">
    <property type="entry name" value="Phox-like domain"/>
    <property type="match status" value="1"/>
</dbReference>
<dbReference type="InterPro" id="IPR051228">
    <property type="entry name" value="NADPH_Oxidase/PX-Domain"/>
</dbReference>
<name>V4A8I5_LOTGI</name>
<dbReference type="PANTHER" id="PTHR15706:SF27">
    <property type="entry name" value="PX DOMAIN-CONTAINING PROTEIN"/>
    <property type="match status" value="1"/>
</dbReference>